<gene>
    <name evidence="2" type="ORF">GWI33_012700</name>
</gene>
<dbReference type="Proteomes" id="UP000625711">
    <property type="component" value="Unassembled WGS sequence"/>
</dbReference>
<proteinExistence type="predicted"/>
<evidence type="ECO:0000256" key="1">
    <source>
        <dbReference type="SAM" id="MobiDB-lite"/>
    </source>
</evidence>
<protein>
    <submittedName>
        <fullName evidence="2">Uncharacterized protein</fullName>
    </submittedName>
</protein>
<organism evidence="2 3">
    <name type="scientific">Rhynchophorus ferrugineus</name>
    <name type="common">Red palm weevil</name>
    <name type="synonym">Curculio ferrugineus</name>
    <dbReference type="NCBI Taxonomy" id="354439"/>
    <lineage>
        <taxon>Eukaryota</taxon>
        <taxon>Metazoa</taxon>
        <taxon>Ecdysozoa</taxon>
        <taxon>Arthropoda</taxon>
        <taxon>Hexapoda</taxon>
        <taxon>Insecta</taxon>
        <taxon>Pterygota</taxon>
        <taxon>Neoptera</taxon>
        <taxon>Endopterygota</taxon>
        <taxon>Coleoptera</taxon>
        <taxon>Polyphaga</taxon>
        <taxon>Cucujiformia</taxon>
        <taxon>Curculionidae</taxon>
        <taxon>Dryophthorinae</taxon>
        <taxon>Rhynchophorus</taxon>
    </lineage>
</organism>
<evidence type="ECO:0000313" key="3">
    <source>
        <dbReference type="Proteomes" id="UP000625711"/>
    </source>
</evidence>
<comment type="caution">
    <text evidence="2">The sequence shown here is derived from an EMBL/GenBank/DDBJ whole genome shotgun (WGS) entry which is preliminary data.</text>
</comment>
<accession>A0A834I7V2</accession>
<sequence>MPIKPSSSEKQTMKNGGVVSDKLDKHVRQKCSVSPSKVTNGQYVRLLRGASILHLKWNGTTDTNPTCSELSRGICEHFYVDGAAVELN</sequence>
<dbReference type="EMBL" id="JAACXV010012438">
    <property type="protein sequence ID" value="KAF7274624.1"/>
    <property type="molecule type" value="Genomic_DNA"/>
</dbReference>
<feature type="region of interest" description="Disordered" evidence="1">
    <location>
        <begin position="1"/>
        <end position="24"/>
    </location>
</feature>
<name>A0A834I7V2_RHYFE</name>
<keyword evidence="3" id="KW-1185">Reference proteome</keyword>
<reference evidence="2" key="1">
    <citation type="submission" date="2020-08" db="EMBL/GenBank/DDBJ databases">
        <title>Genome sequencing and assembly of the red palm weevil Rhynchophorus ferrugineus.</title>
        <authorList>
            <person name="Dias G.B."/>
            <person name="Bergman C.M."/>
            <person name="Manee M."/>
        </authorList>
    </citation>
    <scope>NUCLEOTIDE SEQUENCE</scope>
    <source>
        <strain evidence="2">AA-2017</strain>
        <tissue evidence="2">Whole larva</tissue>
    </source>
</reference>
<dbReference type="AlphaFoldDB" id="A0A834I7V2"/>
<evidence type="ECO:0000313" key="2">
    <source>
        <dbReference type="EMBL" id="KAF7274624.1"/>
    </source>
</evidence>
<feature type="compositionally biased region" description="Polar residues" evidence="1">
    <location>
        <begin position="1"/>
        <end position="14"/>
    </location>
</feature>